<evidence type="ECO:0000313" key="3">
    <source>
        <dbReference type="Proteomes" id="UP000682843"/>
    </source>
</evidence>
<feature type="region of interest" description="Disordered" evidence="1">
    <location>
        <begin position="190"/>
        <end position="232"/>
    </location>
</feature>
<evidence type="ECO:0000256" key="1">
    <source>
        <dbReference type="SAM" id="MobiDB-lite"/>
    </source>
</evidence>
<feature type="compositionally biased region" description="Pro residues" evidence="1">
    <location>
        <begin position="528"/>
        <end position="538"/>
    </location>
</feature>
<dbReference type="PANTHER" id="PTHR30383">
    <property type="entry name" value="THIOESTERASE 1/PROTEASE 1/LYSOPHOSPHOLIPASE L1"/>
    <property type="match status" value="1"/>
</dbReference>
<sequence length="553" mass="58942">MSDKPKMPKARWRPDLWRRERMTLAVTAVALATLIGIVVPASAQFFGFGGPPQPQRQQPRGGGGFGGGWFGGDFFQPFQQAPQQQAPRRQDFSRAPAPEKRDAAPAERNVLVLGDSMADWLGYGLEDAYSEQPDMGVIRKHKTVSGLLRYQPKGEPSDWAAAAKGILPGEKADAIVIMLGLNDRISIREPDKKNAKKEGAAEVKPGDKPADNADADDADINDPGSIVNERGAQGGGMVAFRDDRWGELYSKKIEEMINVAKSKGVPVLWVGLPAVRGPKAMADMVYLNNLYRDAAAKAGITYVDIWDGFVDESGRFLQQGPDFEGQIRRLRTPDGVYFTKPGARKMAHYAEREITRLLSGRAAPVTLPTEPAQPDVNVVPGAPPPRPLAGPIVPLVAASIGGDTLLGGPGARPLNVDPLVGKTLVKGEPLSAPAGRADDFAWPRREIGREQAKGDVPMAAAPSTPASSGGAGPTANASPDGITPVMAPPKQQPKKKSPVVTETPSFFGNLFGTDEPRRPPVQQAPQRPRQPGPRPPGNVGPAAAAPSPGFFTR</sequence>
<name>A0ABX8ADI5_9BRAD</name>
<reference evidence="2 3" key="1">
    <citation type="submission" date="2019-02" db="EMBL/GenBank/DDBJ databases">
        <title>Emended description of the genus Rhodopseudomonas and description of Rhodopseudomonas albus sp. nov., a non-phototrophic, heavy-metal-tolerant bacterium isolated from garden soil.</title>
        <authorList>
            <person name="Bao Z."/>
            <person name="Cao W.W."/>
            <person name="Sato Y."/>
            <person name="Nishizawa T."/>
            <person name="Zhao J."/>
            <person name="Guo Y."/>
            <person name="Ohta H."/>
        </authorList>
    </citation>
    <scope>NUCLEOTIDE SEQUENCE [LARGE SCALE GENOMIC DNA]</scope>
    <source>
        <strain evidence="2 3">SK50-23</strain>
    </source>
</reference>
<evidence type="ECO:0000313" key="2">
    <source>
        <dbReference type="EMBL" id="QUS41713.1"/>
    </source>
</evidence>
<dbReference type="Proteomes" id="UP000682843">
    <property type="component" value="Chromosome"/>
</dbReference>
<dbReference type="PANTHER" id="PTHR30383:SF5">
    <property type="entry name" value="SGNH HYDROLASE-TYPE ESTERASE DOMAIN-CONTAINING PROTEIN"/>
    <property type="match status" value="1"/>
</dbReference>
<feature type="compositionally biased region" description="Basic and acidic residues" evidence="1">
    <location>
        <begin position="190"/>
        <end position="211"/>
    </location>
</feature>
<organism evidence="2 3">
    <name type="scientific">Tardiphaga alba</name>
    <dbReference type="NCBI Taxonomy" id="340268"/>
    <lineage>
        <taxon>Bacteria</taxon>
        <taxon>Pseudomonadati</taxon>
        <taxon>Pseudomonadota</taxon>
        <taxon>Alphaproteobacteria</taxon>
        <taxon>Hyphomicrobiales</taxon>
        <taxon>Nitrobacteraceae</taxon>
        <taxon>Tardiphaga</taxon>
    </lineage>
</organism>
<keyword evidence="3" id="KW-1185">Reference proteome</keyword>
<feature type="region of interest" description="Disordered" evidence="1">
    <location>
        <begin position="450"/>
        <end position="553"/>
    </location>
</feature>
<feature type="compositionally biased region" description="Basic and acidic residues" evidence="1">
    <location>
        <begin position="88"/>
        <end position="105"/>
    </location>
</feature>
<protein>
    <submittedName>
        <fullName evidence="2">DUF459 domain-containing protein</fullName>
    </submittedName>
</protein>
<dbReference type="InterPro" id="IPR051532">
    <property type="entry name" value="Ester_Hydrolysis_Enzymes"/>
</dbReference>
<feature type="compositionally biased region" description="Low complexity" evidence="1">
    <location>
        <begin position="539"/>
        <end position="553"/>
    </location>
</feature>
<dbReference type="InterPro" id="IPR007407">
    <property type="entry name" value="DUF459"/>
</dbReference>
<proteinExistence type="predicted"/>
<dbReference type="CDD" id="cd01829">
    <property type="entry name" value="SGNH_hydrolase_peri2"/>
    <property type="match status" value="1"/>
</dbReference>
<accession>A0ABX8ADI5</accession>
<dbReference type="EMBL" id="CP036498">
    <property type="protein sequence ID" value="QUS41713.1"/>
    <property type="molecule type" value="Genomic_DNA"/>
</dbReference>
<gene>
    <name evidence="2" type="ORF">RPMA_24810</name>
</gene>
<dbReference type="Pfam" id="PF04311">
    <property type="entry name" value="DUF459"/>
    <property type="match status" value="2"/>
</dbReference>
<dbReference type="SUPFAM" id="SSF52266">
    <property type="entry name" value="SGNH hydrolase"/>
    <property type="match status" value="1"/>
</dbReference>
<dbReference type="Gene3D" id="3.40.50.1110">
    <property type="entry name" value="SGNH hydrolase"/>
    <property type="match status" value="1"/>
</dbReference>
<dbReference type="InterPro" id="IPR036514">
    <property type="entry name" value="SGNH_hydro_sf"/>
</dbReference>
<feature type="region of interest" description="Disordered" evidence="1">
    <location>
        <begin position="80"/>
        <end position="108"/>
    </location>
</feature>
<feature type="compositionally biased region" description="Low complexity" evidence="1">
    <location>
        <begin position="459"/>
        <end position="479"/>
    </location>
</feature>